<reference evidence="1" key="1">
    <citation type="submission" date="2016-10" db="EMBL/GenBank/DDBJ databases">
        <authorList>
            <person name="de Groot N.N."/>
        </authorList>
    </citation>
    <scope>NUCLEOTIDE SEQUENCE</scope>
</reference>
<dbReference type="AlphaFoldDB" id="A0A1W1D5C4"/>
<protein>
    <submittedName>
        <fullName evidence="1">Uncharacterized protein</fullName>
    </submittedName>
</protein>
<dbReference type="EMBL" id="FPHP01000044">
    <property type="protein sequence ID" value="SFV75627.1"/>
    <property type="molecule type" value="Genomic_DNA"/>
</dbReference>
<accession>A0A1W1D5C4</accession>
<gene>
    <name evidence="1" type="ORF">MNB_SM-3-1042</name>
</gene>
<evidence type="ECO:0000313" key="1">
    <source>
        <dbReference type="EMBL" id="SFV75627.1"/>
    </source>
</evidence>
<organism evidence="1">
    <name type="scientific">hydrothermal vent metagenome</name>
    <dbReference type="NCBI Taxonomy" id="652676"/>
    <lineage>
        <taxon>unclassified sequences</taxon>
        <taxon>metagenomes</taxon>
        <taxon>ecological metagenomes</taxon>
    </lineage>
</organism>
<proteinExistence type="predicted"/>
<name>A0A1W1D5C4_9ZZZZ</name>
<sequence length="169" mass="19460">MFVSSYNTFFHTQTTLQNTPKKSTKKEESESFSYNRLTTSLSKEEFSSSLSSFLFTDDAKSLKTFQNKLKIQYQLQKEKTLQKEPFSKQAPQITQLGGLKNLSVSDVSALYAQNAQPYSAMKKPSYPLIQTPKNNKIVSKELQKAQEKVLREKMIHTYQENEEFFTLSA</sequence>